<keyword evidence="4" id="KW-1185">Reference proteome</keyword>
<dbReference type="InterPro" id="IPR008974">
    <property type="entry name" value="TRAF-like"/>
</dbReference>
<comment type="caution">
    <text evidence="3">The sequence shown here is derived from an EMBL/GenBank/DDBJ whole genome shotgun (WGS) entry which is preliminary data.</text>
</comment>
<dbReference type="SUPFAM" id="SSF49599">
    <property type="entry name" value="TRAF domain-like"/>
    <property type="match status" value="1"/>
</dbReference>
<sequence>MTMMTPQPLDQEEEEMLVPHSDFPADGPQAMEVAPAESVSTVENQPIEDPPTSRFSWTIDNFSRLNIKKHYSDVFHVGGYKW</sequence>
<dbReference type="AlphaFoldDB" id="A0AAP0QBR6"/>
<evidence type="ECO:0000313" key="4">
    <source>
        <dbReference type="Proteomes" id="UP001420932"/>
    </source>
</evidence>
<dbReference type="InterPro" id="IPR002083">
    <property type="entry name" value="MATH/TRAF_dom"/>
</dbReference>
<dbReference type="PROSITE" id="PS50144">
    <property type="entry name" value="MATH"/>
    <property type="match status" value="1"/>
</dbReference>
<name>A0AAP0QBR6_9MAGN</name>
<dbReference type="CDD" id="cd00121">
    <property type="entry name" value="MATH"/>
    <property type="match status" value="1"/>
</dbReference>
<feature type="domain" description="MATH" evidence="2">
    <location>
        <begin position="52"/>
        <end position="82"/>
    </location>
</feature>
<dbReference type="Proteomes" id="UP001420932">
    <property type="component" value="Unassembled WGS sequence"/>
</dbReference>
<accession>A0AAP0QBR6</accession>
<gene>
    <name evidence="3" type="ORF">Syun_002356</name>
</gene>
<proteinExistence type="predicted"/>
<evidence type="ECO:0000313" key="3">
    <source>
        <dbReference type="EMBL" id="KAK9170216.1"/>
    </source>
</evidence>
<feature type="region of interest" description="Disordered" evidence="1">
    <location>
        <begin position="1"/>
        <end position="53"/>
    </location>
</feature>
<evidence type="ECO:0000256" key="1">
    <source>
        <dbReference type="SAM" id="MobiDB-lite"/>
    </source>
</evidence>
<protein>
    <recommendedName>
        <fullName evidence="2">MATH domain-containing protein</fullName>
    </recommendedName>
</protein>
<reference evidence="3 4" key="1">
    <citation type="submission" date="2024-01" db="EMBL/GenBank/DDBJ databases">
        <title>Genome assemblies of Stephania.</title>
        <authorList>
            <person name="Yang L."/>
        </authorList>
    </citation>
    <scope>NUCLEOTIDE SEQUENCE [LARGE SCALE GENOMIC DNA]</scope>
    <source>
        <strain evidence="3">YNDBR</strain>
        <tissue evidence="3">Leaf</tissue>
    </source>
</reference>
<dbReference type="Gene3D" id="2.60.210.10">
    <property type="entry name" value="Apoptosis, Tumor Necrosis Factor Receptor Associated Protein 2, Chain A"/>
    <property type="match status" value="1"/>
</dbReference>
<evidence type="ECO:0000259" key="2">
    <source>
        <dbReference type="PROSITE" id="PS50144"/>
    </source>
</evidence>
<organism evidence="3 4">
    <name type="scientific">Stephania yunnanensis</name>
    <dbReference type="NCBI Taxonomy" id="152371"/>
    <lineage>
        <taxon>Eukaryota</taxon>
        <taxon>Viridiplantae</taxon>
        <taxon>Streptophyta</taxon>
        <taxon>Embryophyta</taxon>
        <taxon>Tracheophyta</taxon>
        <taxon>Spermatophyta</taxon>
        <taxon>Magnoliopsida</taxon>
        <taxon>Ranunculales</taxon>
        <taxon>Menispermaceae</taxon>
        <taxon>Menispermoideae</taxon>
        <taxon>Cissampelideae</taxon>
        <taxon>Stephania</taxon>
    </lineage>
</organism>
<dbReference type="EMBL" id="JBBNAF010000001">
    <property type="protein sequence ID" value="KAK9170216.1"/>
    <property type="molecule type" value="Genomic_DNA"/>
</dbReference>